<evidence type="ECO:0000256" key="4">
    <source>
        <dbReference type="ARBA" id="ARBA00022853"/>
    </source>
</evidence>
<keyword evidence="4" id="KW-0156">Chromatin regulator</keyword>
<proteinExistence type="predicted"/>
<feature type="repeat" description="WD" evidence="6">
    <location>
        <begin position="233"/>
        <end position="275"/>
    </location>
</feature>
<dbReference type="GO" id="GO:0005634">
    <property type="term" value="C:nucleus"/>
    <property type="evidence" value="ECO:0007669"/>
    <property type="project" value="UniProtKB-SubCell"/>
</dbReference>
<dbReference type="InterPro" id="IPR015943">
    <property type="entry name" value="WD40/YVTN_repeat-like_dom_sf"/>
</dbReference>
<protein>
    <recommendedName>
        <fullName evidence="7">Histone-binding protein RBBP4-like N-terminal domain-containing protein</fullName>
    </recommendedName>
</protein>
<dbReference type="SUPFAM" id="SSF50978">
    <property type="entry name" value="WD40 repeat-like"/>
    <property type="match status" value="1"/>
</dbReference>
<dbReference type="PROSITE" id="PS50294">
    <property type="entry name" value="WD_REPEATS_REGION"/>
    <property type="match status" value="2"/>
</dbReference>
<evidence type="ECO:0000256" key="2">
    <source>
        <dbReference type="ARBA" id="ARBA00022574"/>
    </source>
</evidence>
<dbReference type="CDD" id="cd00200">
    <property type="entry name" value="WD40"/>
    <property type="match status" value="1"/>
</dbReference>
<comment type="subcellular location">
    <subcellularLocation>
        <location evidence="1">Nucleus</location>
    </subcellularLocation>
</comment>
<dbReference type="SMART" id="SM00320">
    <property type="entry name" value="WD40"/>
    <property type="match status" value="6"/>
</dbReference>
<comment type="caution">
    <text evidence="8">The sequence shown here is derived from an EMBL/GenBank/DDBJ whole genome shotgun (WGS) entry which is preliminary data.</text>
</comment>
<dbReference type="GO" id="GO:0006325">
    <property type="term" value="P:chromatin organization"/>
    <property type="evidence" value="ECO:0007669"/>
    <property type="project" value="UniProtKB-KW"/>
</dbReference>
<evidence type="ECO:0000256" key="3">
    <source>
        <dbReference type="ARBA" id="ARBA00022737"/>
    </source>
</evidence>
<dbReference type="PROSITE" id="PS50082">
    <property type="entry name" value="WD_REPEATS_2"/>
    <property type="match status" value="4"/>
</dbReference>
<dbReference type="InterPro" id="IPR050459">
    <property type="entry name" value="WD_repeat_RBAP46/RBAP48/MSI1"/>
</dbReference>
<evidence type="ECO:0000256" key="1">
    <source>
        <dbReference type="ARBA" id="ARBA00004123"/>
    </source>
</evidence>
<dbReference type="Gene3D" id="2.130.10.10">
    <property type="entry name" value="YVTN repeat-like/Quinoprotein amine dehydrogenase"/>
    <property type="match status" value="1"/>
</dbReference>
<sequence>MSTSDTENEQKKILEEYNEWKKQAPLLYDMIITHNLTWPTLTLQWLPEKSLDSNGVFNQELLIGTHTSDQETNYLQYLQLQVPKNEKTKLEIVQKLVHEGEVNRARSMPSDSTIAATKTVAGDVLVFDRKDSSILRLKGHSMEGYGLAWNPHTAKKNQLLSAGFDQLICQWDIGIKPNKNNELEPLQVYKGHTSCVEDVSWNSVNDCLFASVADDKRLMIWDTREANKPVQNIQAHNAEINSVAFHPKTEWMLATGSSDQTIGLFDMRKMNDTLYSLESHEGEVSQVAWSPHEDPILASAASDRKIIVWDLSQIGKEQTPEDAEDGPPEILFVHSGHTAKISDFDWNPAEPWVISSCAEDNVVQIWKMSKQVYTNTKDLQIDPNELE</sequence>
<feature type="domain" description="Histone-binding protein RBBP4-like N-terminal" evidence="7">
    <location>
        <begin position="15"/>
        <end position="84"/>
    </location>
</feature>
<accession>A0A9P6Y479</accession>
<keyword evidence="3" id="KW-0677">Repeat</keyword>
<feature type="repeat" description="WD" evidence="6">
    <location>
        <begin position="189"/>
        <end position="231"/>
    </location>
</feature>
<dbReference type="Proteomes" id="UP000717996">
    <property type="component" value="Unassembled WGS sequence"/>
</dbReference>
<dbReference type="InterPro" id="IPR022052">
    <property type="entry name" value="Histone-bd_RBBP4-like_N"/>
</dbReference>
<dbReference type="PROSITE" id="PS00678">
    <property type="entry name" value="WD_REPEATS_1"/>
    <property type="match status" value="1"/>
</dbReference>
<dbReference type="InterPro" id="IPR001680">
    <property type="entry name" value="WD40_rpt"/>
</dbReference>
<evidence type="ECO:0000256" key="6">
    <source>
        <dbReference type="PROSITE-ProRule" id="PRU00221"/>
    </source>
</evidence>
<dbReference type="InterPro" id="IPR019775">
    <property type="entry name" value="WD40_repeat_CS"/>
</dbReference>
<organism evidence="8 9">
    <name type="scientific">Rhizopus oryzae</name>
    <name type="common">Mucormycosis agent</name>
    <name type="synonym">Rhizopus arrhizus var. delemar</name>
    <dbReference type="NCBI Taxonomy" id="64495"/>
    <lineage>
        <taxon>Eukaryota</taxon>
        <taxon>Fungi</taxon>
        <taxon>Fungi incertae sedis</taxon>
        <taxon>Mucoromycota</taxon>
        <taxon>Mucoromycotina</taxon>
        <taxon>Mucoromycetes</taxon>
        <taxon>Mucorales</taxon>
        <taxon>Mucorineae</taxon>
        <taxon>Rhizopodaceae</taxon>
        <taxon>Rhizopus</taxon>
    </lineage>
</organism>
<dbReference type="InterPro" id="IPR036322">
    <property type="entry name" value="WD40_repeat_dom_sf"/>
</dbReference>
<dbReference type="AlphaFoldDB" id="A0A9P6Y479"/>
<evidence type="ECO:0000313" key="9">
    <source>
        <dbReference type="Proteomes" id="UP000717996"/>
    </source>
</evidence>
<keyword evidence="5" id="KW-0539">Nucleus</keyword>
<dbReference type="Pfam" id="PF00400">
    <property type="entry name" value="WD40"/>
    <property type="match status" value="4"/>
</dbReference>
<dbReference type="Pfam" id="PF12265">
    <property type="entry name" value="CAF1C_H4-bd"/>
    <property type="match status" value="1"/>
</dbReference>
<feature type="repeat" description="WD" evidence="6">
    <location>
        <begin position="277"/>
        <end position="319"/>
    </location>
</feature>
<dbReference type="PANTHER" id="PTHR22850">
    <property type="entry name" value="WD40 REPEAT FAMILY"/>
    <property type="match status" value="1"/>
</dbReference>
<dbReference type="OrthoDB" id="427795at2759"/>
<keyword evidence="2 6" id="KW-0853">WD repeat</keyword>
<evidence type="ECO:0000256" key="5">
    <source>
        <dbReference type="ARBA" id="ARBA00023242"/>
    </source>
</evidence>
<name>A0A9P6Y479_RHIOR</name>
<dbReference type="EMBL" id="JAANIT010001812">
    <property type="protein sequence ID" value="KAG1538637.1"/>
    <property type="molecule type" value="Genomic_DNA"/>
</dbReference>
<gene>
    <name evidence="8" type="ORF">G6F51_009648</name>
</gene>
<evidence type="ECO:0000313" key="8">
    <source>
        <dbReference type="EMBL" id="KAG1538637.1"/>
    </source>
</evidence>
<reference evidence="8" key="1">
    <citation type="journal article" date="2020" name="Microb. Genom.">
        <title>Genetic diversity of clinical and environmental Mucorales isolates obtained from an investigation of mucormycosis cases among solid organ transplant recipients.</title>
        <authorList>
            <person name="Nguyen M.H."/>
            <person name="Kaul D."/>
            <person name="Muto C."/>
            <person name="Cheng S.J."/>
            <person name="Richter R.A."/>
            <person name="Bruno V.M."/>
            <person name="Liu G."/>
            <person name="Beyhan S."/>
            <person name="Sundermann A.J."/>
            <person name="Mounaud S."/>
            <person name="Pasculle A.W."/>
            <person name="Nierman W.C."/>
            <person name="Driscoll E."/>
            <person name="Cumbie R."/>
            <person name="Clancy C.J."/>
            <person name="Dupont C.L."/>
        </authorList>
    </citation>
    <scope>NUCLEOTIDE SEQUENCE</scope>
    <source>
        <strain evidence="8">GL16</strain>
    </source>
</reference>
<feature type="repeat" description="WD" evidence="6">
    <location>
        <begin position="334"/>
        <end position="376"/>
    </location>
</feature>
<evidence type="ECO:0000259" key="7">
    <source>
        <dbReference type="Pfam" id="PF12265"/>
    </source>
</evidence>